<dbReference type="InterPro" id="IPR023772">
    <property type="entry name" value="DNA-bd_HTH_TetR-type_CS"/>
</dbReference>
<dbReference type="Gene3D" id="1.10.10.60">
    <property type="entry name" value="Homeodomain-like"/>
    <property type="match status" value="1"/>
</dbReference>
<dbReference type="EMBL" id="CP035485">
    <property type="protein sequence ID" value="QDI93068.1"/>
    <property type="molecule type" value="Genomic_DNA"/>
</dbReference>
<dbReference type="InterPro" id="IPR050624">
    <property type="entry name" value="HTH-type_Tx_Regulator"/>
</dbReference>
<reference evidence="6" key="1">
    <citation type="submission" date="2019-01" db="EMBL/GenBank/DDBJ databases">
        <title>Genomic analysis of Salicibibacter sp. NKC3-5.</title>
        <authorList>
            <person name="Oh Y.J."/>
        </authorList>
    </citation>
    <scope>NUCLEOTIDE SEQUENCE [LARGE SCALE GENOMIC DNA]</scope>
    <source>
        <strain evidence="6">NKC3-5</strain>
    </source>
</reference>
<dbReference type="KEGG" id="sale:EPH95_08810"/>
<dbReference type="InterPro" id="IPR036271">
    <property type="entry name" value="Tet_transcr_reg_TetR-rel_C_sf"/>
</dbReference>
<name>A0A514LMM6_9BACI</name>
<feature type="DNA-binding region" description="H-T-H motif" evidence="3">
    <location>
        <begin position="22"/>
        <end position="41"/>
    </location>
</feature>
<proteinExistence type="predicted"/>
<dbReference type="AlphaFoldDB" id="A0A514LMM6"/>
<evidence type="ECO:0000259" key="4">
    <source>
        <dbReference type="PROSITE" id="PS50977"/>
    </source>
</evidence>
<evidence type="ECO:0000256" key="2">
    <source>
        <dbReference type="ARBA" id="ARBA00023125"/>
    </source>
</evidence>
<dbReference type="InterPro" id="IPR009057">
    <property type="entry name" value="Homeodomain-like_sf"/>
</dbReference>
<organism evidence="5 6">
    <name type="scientific">Salicibibacter halophilus</name>
    <dbReference type="NCBI Taxonomy" id="2502791"/>
    <lineage>
        <taxon>Bacteria</taxon>
        <taxon>Bacillati</taxon>
        <taxon>Bacillota</taxon>
        <taxon>Bacilli</taxon>
        <taxon>Bacillales</taxon>
        <taxon>Bacillaceae</taxon>
        <taxon>Salicibibacter</taxon>
    </lineage>
</organism>
<dbReference type="PROSITE" id="PS50977">
    <property type="entry name" value="HTH_TETR_2"/>
    <property type="match status" value="1"/>
</dbReference>
<keyword evidence="6" id="KW-1185">Reference proteome</keyword>
<evidence type="ECO:0000256" key="1">
    <source>
        <dbReference type="ARBA" id="ARBA00022491"/>
    </source>
</evidence>
<keyword evidence="2 3" id="KW-0238">DNA-binding</keyword>
<dbReference type="Pfam" id="PF00440">
    <property type="entry name" value="TetR_N"/>
    <property type="match status" value="1"/>
</dbReference>
<gene>
    <name evidence="5" type="ORF">EPH95_08810</name>
</gene>
<dbReference type="SUPFAM" id="SSF48498">
    <property type="entry name" value="Tetracyclin repressor-like, C-terminal domain"/>
    <property type="match status" value="1"/>
</dbReference>
<protein>
    <submittedName>
        <fullName evidence="5">TetR/AcrR family transcriptional regulator</fullName>
    </submittedName>
</protein>
<dbReference type="Proteomes" id="UP000319756">
    <property type="component" value="Chromosome"/>
</dbReference>
<keyword evidence="1" id="KW-0678">Repressor</keyword>
<dbReference type="GO" id="GO:0003677">
    <property type="term" value="F:DNA binding"/>
    <property type="evidence" value="ECO:0007669"/>
    <property type="project" value="UniProtKB-UniRule"/>
</dbReference>
<dbReference type="Pfam" id="PF17932">
    <property type="entry name" value="TetR_C_24"/>
    <property type="match status" value="1"/>
</dbReference>
<dbReference type="PROSITE" id="PS01081">
    <property type="entry name" value="HTH_TETR_1"/>
    <property type="match status" value="1"/>
</dbReference>
<evidence type="ECO:0000313" key="6">
    <source>
        <dbReference type="Proteomes" id="UP000319756"/>
    </source>
</evidence>
<dbReference type="Gene3D" id="1.10.357.10">
    <property type="entry name" value="Tetracycline Repressor, domain 2"/>
    <property type="match status" value="1"/>
</dbReference>
<dbReference type="PRINTS" id="PR00455">
    <property type="entry name" value="HTHTETR"/>
</dbReference>
<evidence type="ECO:0000313" key="5">
    <source>
        <dbReference type="EMBL" id="QDI93068.1"/>
    </source>
</evidence>
<dbReference type="PANTHER" id="PTHR43479">
    <property type="entry name" value="ACREF/ENVCD OPERON REPRESSOR-RELATED"/>
    <property type="match status" value="1"/>
</dbReference>
<feature type="domain" description="HTH tetR-type" evidence="4">
    <location>
        <begin position="1"/>
        <end position="59"/>
    </location>
</feature>
<evidence type="ECO:0000256" key="3">
    <source>
        <dbReference type="PROSITE-ProRule" id="PRU00335"/>
    </source>
</evidence>
<accession>A0A514LMM6</accession>
<dbReference type="InterPro" id="IPR041490">
    <property type="entry name" value="KstR2_TetR_C"/>
</dbReference>
<dbReference type="PANTHER" id="PTHR43479:SF11">
    <property type="entry name" value="ACREF_ENVCD OPERON REPRESSOR-RELATED"/>
    <property type="match status" value="1"/>
</dbReference>
<dbReference type="SUPFAM" id="SSF46689">
    <property type="entry name" value="Homeodomain-like"/>
    <property type="match status" value="1"/>
</dbReference>
<sequence>MKQEIKKESIQLFWKKGFKETSIQDIVRSLDVTKGTFYYYFSSKEELLTEIHYEYIDDLVRNIEELSYDETKKNRDKLVGVVYLMVMKIKMQRSSANILFREMRHLGADSYTEIARKRNQVRERVEEIVREGMKTKEFRNDLNPPMVTLAILGVVNWSYQWFNPEGEYSDEEVAGIFVDMILHGIQT</sequence>
<dbReference type="OrthoDB" id="9814200at2"/>
<dbReference type="InterPro" id="IPR001647">
    <property type="entry name" value="HTH_TetR"/>
</dbReference>